<reference evidence="2" key="1">
    <citation type="journal article" date="2023" name="G3 (Bethesda)">
        <title>Genome assembly and association tests identify interacting loci associated with vigor, precocity, and sex in interspecific pistachio rootstocks.</title>
        <authorList>
            <person name="Palmer W."/>
            <person name="Jacygrad E."/>
            <person name="Sagayaradj S."/>
            <person name="Cavanaugh K."/>
            <person name="Han R."/>
            <person name="Bertier L."/>
            <person name="Beede B."/>
            <person name="Kafkas S."/>
            <person name="Golino D."/>
            <person name="Preece J."/>
            <person name="Michelmore R."/>
        </authorList>
    </citation>
    <scope>NUCLEOTIDE SEQUENCE [LARGE SCALE GENOMIC DNA]</scope>
</reference>
<organism evidence="1 2">
    <name type="scientific">Pistacia atlantica</name>
    <dbReference type="NCBI Taxonomy" id="434234"/>
    <lineage>
        <taxon>Eukaryota</taxon>
        <taxon>Viridiplantae</taxon>
        <taxon>Streptophyta</taxon>
        <taxon>Embryophyta</taxon>
        <taxon>Tracheophyta</taxon>
        <taxon>Spermatophyta</taxon>
        <taxon>Magnoliopsida</taxon>
        <taxon>eudicotyledons</taxon>
        <taxon>Gunneridae</taxon>
        <taxon>Pentapetalae</taxon>
        <taxon>rosids</taxon>
        <taxon>malvids</taxon>
        <taxon>Sapindales</taxon>
        <taxon>Anacardiaceae</taxon>
        <taxon>Pistacia</taxon>
    </lineage>
</organism>
<accession>A0ACC1BYU6</accession>
<comment type="caution">
    <text evidence="1">The sequence shown here is derived from an EMBL/GenBank/DDBJ whole genome shotgun (WGS) entry which is preliminary data.</text>
</comment>
<name>A0ACC1BYU6_9ROSI</name>
<proteinExistence type="predicted"/>
<protein>
    <submittedName>
        <fullName evidence="1">Uncharacterized protein</fullName>
    </submittedName>
</protein>
<evidence type="ECO:0000313" key="2">
    <source>
        <dbReference type="Proteomes" id="UP001164250"/>
    </source>
</evidence>
<keyword evidence="2" id="KW-1185">Reference proteome</keyword>
<evidence type="ECO:0000313" key="1">
    <source>
        <dbReference type="EMBL" id="KAJ0104914.1"/>
    </source>
</evidence>
<dbReference type="Proteomes" id="UP001164250">
    <property type="component" value="Chromosome 2"/>
</dbReference>
<gene>
    <name evidence="1" type="ORF">Patl1_18800</name>
</gene>
<dbReference type="EMBL" id="CM047898">
    <property type="protein sequence ID" value="KAJ0104914.1"/>
    <property type="molecule type" value="Genomic_DNA"/>
</dbReference>
<sequence length="50" mass="6028">MTAISWMQLATLSDRRPSERLELLRIRDTRERLRRGLIFLRAEEQGCRVQ</sequence>